<name>A0A6S6R8M3_9FIRM</name>
<evidence type="ECO:0000313" key="3">
    <source>
        <dbReference type="Proteomes" id="UP000515561"/>
    </source>
</evidence>
<dbReference type="PANTHER" id="PTHR38454">
    <property type="entry name" value="INTEGRAL MEMBRANE PROTEIN-RELATED"/>
    <property type="match status" value="1"/>
</dbReference>
<keyword evidence="1" id="KW-0472">Membrane</keyword>
<accession>A0A6S6R8M3</accession>
<dbReference type="PANTHER" id="PTHR38454:SF1">
    <property type="entry name" value="INTEGRAL MEMBRANE PROTEIN"/>
    <property type="match status" value="1"/>
</dbReference>
<proteinExistence type="predicted"/>
<protein>
    <recommendedName>
        <fullName evidence="4">Bacterial membrane protein YfhO</fullName>
    </recommendedName>
</protein>
<evidence type="ECO:0000313" key="2">
    <source>
        <dbReference type="EMBL" id="BCJ95790.1"/>
    </source>
</evidence>
<dbReference type="Pfam" id="PF09586">
    <property type="entry name" value="YfhO"/>
    <property type="match status" value="1"/>
</dbReference>
<organism evidence="2 3">
    <name type="scientific">Anaerocolumna cellulosilytica</name>
    <dbReference type="NCBI Taxonomy" id="433286"/>
    <lineage>
        <taxon>Bacteria</taxon>
        <taxon>Bacillati</taxon>
        <taxon>Bacillota</taxon>
        <taxon>Clostridia</taxon>
        <taxon>Lachnospirales</taxon>
        <taxon>Lachnospiraceae</taxon>
        <taxon>Anaerocolumna</taxon>
    </lineage>
</organism>
<feature type="transmembrane region" description="Helical" evidence="1">
    <location>
        <begin position="81"/>
        <end position="103"/>
    </location>
</feature>
<feature type="transmembrane region" description="Helical" evidence="1">
    <location>
        <begin position="607"/>
        <end position="627"/>
    </location>
</feature>
<reference evidence="2 3" key="1">
    <citation type="journal article" date="2016" name="Int. J. Syst. Evol. Microbiol.">
        <title>Descriptions of Anaerotaenia torta gen. nov., sp. nov. and Anaerocolumna cellulosilytica gen. nov., sp. nov. isolated from a methanogenic reactor of cattle waste.</title>
        <authorList>
            <person name="Uek A."/>
            <person name="Ohtaki Y."/>
            <person name="Kaku N."/>
            <person name="Ueki K."/>
        </authorList>
    </citation>
    <scope>NUCLEOTIDE SEQUENCE [LARGE SCALE GENOMIC DNA]</scope>
    <source>
        <strain evidence="2 3">SN021</strain>
    </source>
</reference>
<keyword evidence="1" id="KW-1133">Transmembrane helix</keyword>
<evidence type="ECO:0000256" key="1">
    <source>
        <dbReference type="SAM" id="Phobius"/>
    </source>
</evidence>
<dbReference type="Proteomes" id="UP000515561">
    <property type="component" value="Chromosome"/>
</dbReference>
<sequence length="634" mass="72143">MAAFIFLPVCGAFLNNGRLNSGYEQNLFLYPFHYYGLLVQSFLAANTTGGYWTILTYGAVIPAAVAIIFTRKNYRGLKWSFLILTAGLMFPSFGYTMNGFAYISNRWEFAYSFLAAFIFAASFQEVENMNKRELVLIVTESVLYAIVGILRPTVYILIACIFLVLSVLCLVLLSVTGNKKLVKGFLFILICCNLSINGFLVNDSRYGDYVSEFVKYREVDSRIGASAVSMLPIIASDDFYRVETYGDHFLNEGLTMDFYDVSGYYSVMNKRVTEYMSGLELASQRAAYRFDNFDARVSVSSLAGVKYFVTTKKKSVPYDYKYVSSLKTEDKTYYLYKNKNQLSLGFTYDSYMLREGYEALSAIRKQEAQLRGGVLEEIPVGISLHSLTGRLGADGYSFTEHKVNYRYEGQIKPMGDYLIVKEKGAKLRIDFNGVADAETYLRLEGFHINEQEALAVTLKVKGDKGVTKTIHIRNKTNNAYFGKEDYLINLGYSSAAMNYCEISFNQPGRYHLGELEVFTVPVRTYKEMVQERLQNQLKEVRLGNNTVSGKIDIVKDSLLYFSIPYSKGWKAYVNHEEQRLLPANIMYMALPLHKGTYNIELIYTTPYLKAGAVISAAGWCLFIFLWYKNRTSEK</sequence>
<dbReference type="AlphaFoldDB" id="A0A6S6R8M3"/>
<gene>
    <name evidence="2" type="ORF">acsn021_33590</name>
</gene>
<feature type="transmembrane region" description="Helical" evidence="1">
    <location>
        <begin position="109"/>
        <end position="126"/>
    </location>
</feature>
<keyword evidence="1" id="KW-0812">Transmembrane</keyword>
<dbReference type="KEGG" id="acel:acsn021_33590"/>
<feature type="transmembrane region" description="Helical" evidence="1">
    <location>
        <begin position="156"/>
        <end position="175"/>
    </location>
</feature>
<evidence type="ECO:0008006" key="4">
    <source>
        <dbReference type="Google" id="ProtNLM"/>
    </source>
</evidence>
<feature type="transmembrane region" description="Helical" evidence="1">
    <location>
        <begin position="50"/>
        <end position="69"/>
    </location>
</feature>
<dbReference type="EMBL" id="AP023367">
    <property type="protein sequence ID" value="BCJ95790.1"/>
    <property type="molecule type" value="Genomic_DNA"/>
</dbReference>
<feature type="transmembrane region" description="Helical" evidence="1">
    <location>
        <begin position="133"/>
        <end position="150"/>
    </location>
</feature>
<feature type="transmembrane region" description="Helical" evidence="1">
    <location>
        <begin position="182"/>
        <end position="201"/>
    </location>
</feature>
<dbReference type="InterPro" id="IPR018580">
    <property type="entry name" value="Uncharacterised_YfhO"/>
</dbReference>
<keyword evidence="3" id="KW-1185">Reference proteome</keyword>